<evidence type="ECO:0000313" key="2">
    <source>
        <dbReference type="Proteomes" id="UP000762676"/>
    </source>
</evidence>
<dbReference type="AlphaFoldDB" id="A0AAV4FLG9"/>
<dbReference type="GO" id="GO:0003676">
    <property type="term" value="F:nucleic acid binding"/>
    <property type="evidence" value="ECO:0007669"/>
    <property type="project" value="InterPro"/>
</dbReference>
<dbReference type="PANTHER" id="PTHR46060:SF1">
    <property type="entry name" value="MARINER MOS1 TRANSPOSASE-LIKE PROTEIN"/>
    <property type="match status" value="1"/>
</dbReference>
<dbReference type="Gene3D" id="3.30.420.10">
    <property type="entry name" value="Ribonuclease H-like superfamily/Ribonuclease H"/>
    <property type="match status" value="1"/>
</dbReference>
<reference evidence="1 2" key="1">
    <citation type="journal article" date="2021" name="Elife">
        <title>Chloroplast acquisition without the gene transfer in kleptoplastic sea slugs, Plakobranchus ocellatus.</title>
        <authorList>
            <person name="Maeda T."/>
            <person name="Takahashi S."/>
            <person name="Yoshida T."/>
            <person name="Shimamura S."/>
            <person name="Takaki Y."/>
            <person name="Nagai Y."/>
            <person name="Toyoda A."/>
            <person name="Suzuki Y."/>
            <person name="Arimoto A."/>
            <person name="Ishii H."/>
            <person name="Satoh N."/>
            <person name="Nishiyama T."/>
            <person name="Hasebe M."/>
            <person name="Maruyama T."/>
            <person name="Minagawa J."/>
            <person name="Obokata J."/>
            <person name="Shigenobu S."/>
        </authorList>
    </citation>
    <scope>NUCLEOTIDE SEQUENCE [LARGE SCALE GENOMIC DNA]</scope>
</reference>
<dbReference type="Proteomes" id="UP000762676">
    <property type="component" value="Unassembled WGS sequence"/>
</dbReference>
<comment type="caution">
    <text evidence="1">The sequence shown here is derived from an EMBL/GenBank/DDBJ whole genome shotgun (WGS) entry which is preliminary data.</text>
</comment>
<organism evidence="1 2">
    <name type="scientific">Elysia marginata</name>
    <dbReference type="NCBI Taxonomy" id="1093978"/>
    <lineage>
        <taxon>Eukaryota</taxon>
        <taxon>Metazoa</taxon>
        <taxon>Spiralia</taxon>
        <taxon>Lophotrochozoa</taxon>
        <taxon>Mollusca</taxon>
        <taxon>Gastropoda</taxon>
        <taxon>Heterobranchia</taxon>
        <taxon>Euthyneura</taxon>
        <taxon>Panpulmonata</taxon>
        <taxon>Sacoglossa</taxon>
        <taxon>Placobranchoidea</taxon>
        <taxon>Plakobranchidae</taxon>
        <taxon>Elysia</taxon>
    </lineage>
</organism>
<dbReference type="PANTHER" id="PTHR46060">
    <property type="entry name" value="MARINER MOS1 TRANSPOSASE-LIKE PROTEIN"/>
    <property type="match status" value="1"/>
</dbReference>
<accession>A0AAV4FLG9</accession>
<proteinExistence type="predicted"/>
<dbReference type="InterPro" id="IPR052709">
    <property type="entry name" value="Transposase-MT_Hybrid"/>
</dbReference>
<dbReference type="InterPro" id="IPR036397">
    <property type="entry name" value="RNaseH_sf"/>
</dbReference>
<keyword evidence="2" id="KW-1185">Reference proteome</keyword>
<protein>
    <submittedName>
        <fullName evidence="1">Transposase</fullName>
    </submittedName>
</protein>
<gene>
    <name evidence="1" type="ORF">ElyMa_002144900</name>
</gene>
<dbReference type="EMBL" id="BMAT01004464">
    <property type="protein sequence ID" value="GFR73779.1"/>
    <property type="molecule type" value="Genomic_DNA"/>
</dbReference>
<evidence type="ECO:0000313" key="1">
    <source>
        <dbReference type="EMBL" id="GFR73779.1"/>
    </source>
</evidence>
<sequence length="101" mass="12095">MKAQIKKMCTQLLECYNAEEEAFLYRFLTGDKSWLHHYNPECKVQLMKYRHKTSRSPRKFKVVASARFWDIEEVVHLEFLEQGQTVSSEFEQYISTLQALK</sequence>
<name>A0AAV4FLG9_9GAST</name>